<reference evidence="2 3" key="1">
    <citation type="submission" date="2022-10" db="EMBL/GenBank/DDBJ databases">
        <title>Defluviimonas sp. nov., isolated from ocean surface sediments.</title>
        <authorList>
            <person name="He W."/>
            <person name="Wang L."/>
            <person name="Zhang D.-F."/>
        </authorList>
    </citation>
    <scope>NUCLEOTIDE SEQUENCE [LARGE SCALE GENOMIC DNA]</scope>
    <source>
        <strain evidence="2 3">WL0050</strain>
    </source>
</reference>
<dbReference type="RefSeq" id="WP_263739057.1">
    <property type="nucleotide sequence ID" value="NZ_JAOWKZ010000002.1"/>
</dbReference>
<keyword evidence="1" id="KW-0472">Membrane</keyword>
<dbReference type="EMBL" id="JAOWKZ010000002">
    <property type="protein sequence ID" value="MCV2871848.1"/>
    <property type="molecule type" value="Genomic_DNA"/>
</dbReference>
<evidence type="ECO:0000313" key="3">
    <source>
        <dbReference type="Proteomes" id="UP001652564"/>
    </source>
</evidence>
<name>A0ABT2ZLE2_9RHOB</name>
<proteinExistence type="predicted"/>
<gene>
    <name evidence="2" type="ORF">OEZ71_06020</name>
</gene>
<keyword evidence="1" id="KW-0812">Transmembrane</keyword>
<sequence length="117" mass="13286">MTYRGQIILSITAGMFGATLMLPDFLLTGFARTETNEQLVFRSLSMAGMSVAWIALAFGTVARTLMRSLWLHALRHSELPTLDGRLPADIILRTPFAGFWRWWLHIDHEGNDRDARP</sequence>
<comment type="caution">
    <text evidence="2">The sequence shown here is derived from an EMBL/GenBank/DDBJ whole genome shotgun (WGS) entry which is preliminary data.</text>
</comment>
<evidence type="ECO:0000256" key="1">
    <source>
        <dbReference type="SAM" id="Phobius"/>
    </source>
</evidence>
<organism evidence="2 3">
    <name type="scientific">Albidovulum litorale</name>
    <dbReference type="NCBI Taxonomy" id="2984134"/>
    <lineage>
        <taxon>Bacteria</taxon>
        <taxon>Pseudomonadati</taxon>
        <taxon>Pseudomonadota</taxon>
        <taxon>Alphaproteobacteria</taxon>
        <taxon>Rhodobacterales</taxon>
        <taxon>Paracoccaceae</taxon>
        <taxon>Albidovulum</taxon>
    </lineage>
</organism>
<feature type="transmembrane region" description="Helical" evidence="1">
    <location>
        <begin position="7"/>
        <end position="27"/>
    </location>
</feature>
<protein>
    <submittedName>
        <fullName evidence="2">Uncharacterized protein</fullName>
    </submittedName>
</protein>
<keyword evidence="1" id="KW-1133">Transmembrane helix</keyword>
<accession>A0ABT2ZLE2</accession>
<evidence type="ECO:0000313" key="2">
    <source>
        <dbReference type="EMBL" id="MCV2871848.1"/>
    </source>
</evidence>
<keyword evidence="3" id="KW-1185">Reference proteome</keyword>
<dbReference type="Proteomes" id="UP001652564">
    <property type="component" value="Unassembled WGS sequence"/>
</dbReference>
<feature type="transmembrane region" description="Helical" evidence="1">
    <location>
        <begin position="39"/>
        <end position="62"/>
    </location>
</feature>